<dbReference type="AlphaFoldDB" id="A0A4Y8DCT5"/>
<evidence type="ECO:0000313" key="1">
    <source>
        <dbReference type="EMBL" id="TEY80894.1"/>
    </source>
</evidence>
<dbReference type="EMBL" id="PHWZ01000036">
    <property type="protein sequence ID" value="TEY80894.1"/>
    <property type="molecule type" value="Genomic_DNA"/>
</dbReference>
<sequence>MIIEDLHESYSPFELDQSVYSLALVCRQFYQICEPLLYSRYSNKDHDIWRISKFIRMLILRPDRWPDFKFVSIEWDYRSFGVSLTRDQHIDMLADVPFLKTKIDRLPAELHRLQNRTDGKIREKETRESHASYVTDLADTFEQLLDVGDLQTYATLLVYMFNILSLYIQKLQIKIDSSEEINSSRRWRSEIFTEASSLKFVSLEELHYVAVTSWESMPREVIGTTILRSEELDICMEIPTLKKLKVDGFALESEWLSIWVEGPRSCAVESLDLMYNFNVNFVEWKIFLSVFKKLKHFSYDGNSRDLTRKRRRIDALVTPQFLGNLMEGIFVHRNSLESLSLTGIRRSVYDHTYLKLSTTLGFTQFFCLKHMKMQLDLLVGVEGNLVGFHIHELLPKSLETLELWSQTSIECMTLTENLSGLMVHKKKFPGFALREVKFGYAIQKFQVEETWKNDLIKDLGENGIHLVFVGLSGEDVWWVHKSEN</sequence>
<keyword evidence="2" id="KW-1185">Reference proteome</keyword>
<proteinExistence type="predicted"/>
<reference evidence="1 2" key="1">
    <citation type="submission" date="2017-11" db="EMBL/GenBank/DDBJ databases">
        <title>Comparative genomics of Botrytis spp.</title>
        <authorList>
            <person name="Valero-Jimenez C.A."/>
            <person name="Tapia P."/>
            <person name="Veloso J."/>
            <person name="Silva-Moreno E."/>
            <person name="Staats M."/>
            <person name="Valdes J.H."/>
            <person name="Van Kan J.A.L."/>
        </authorList>
    </citation>
    <scope>NUCLEOTIDE SEQUENCE [LARGE SCALE GENOMIC DNA]</scope>
    <source>
        <strain evidence="1 2">MUCL2830</strain>
    </source>
</reference>
<dbReference type="Proteomes" id="UP000297299">
    <property type="component" value="Unassembled WGS sequence"/>
</dbReference>
<accession>A0A4Y8DCT5</accession>
<organism evidence="1 2">
    <name type="scientific">Botryotinia calthae</name>
    <dbReference type="NCBI Taxonomy" id="38488"/>
    <lineage>
        <taxon>Eukaryota</taxon>
        <taxon>Fungi</taxon>
        <taxon>Dikarya</taxon>
        <taxon>Ascomycota</taxon>
        <taxon>Pezizomycotina</taxon>
        <taxon>Leotiomycetes</taxon>
        <taxon>Helotiales</taxon>
        <taxon>Sclerotiniaceae</taxon>
        <taxon>Botryotinia</taxon>
    </lineage>
</organism>
<protein>
    <recommendedName>
        <fullName evidence="3">F-box domain-containing protein</fullName>
    </recommendedName>
</protein>
<dbReference type="OrthoDB" id="3536765at2759"/>
<evidence type="ECO:0008006" key="3">
    <source>
        <dbReference type="Google" id="ProtNLM"/>
    </source>
</evidence>
<comment type="caution">
    <text evidence="1">The sequence shown here is derived from an EMBL/GenBank/DDBJ whole genome shotgun (WGS) entry which is preliminary data.</text>
</comment>
<name>A0A4Y8DCT5_9HELO</name>
<gene>
    <name evidence="1" type="ORF">BOTCAL_0036g00220</name>
</gene>
<evidence type="ECO:0000313" key="2">
    <source>
        <dbReference type="Proteomes" id="UP000297299"/>
    </source>
</evidence>
<dbReference type="STRING" id="38488.A0A4Y8DCT5"/>